<dbReference type="Pfam" id="PF26078">
    <property type="entry name" value="Baseplate_J_M"/>
    <property type="match status" value="1"/>
</dbReference>
<dbReference type="OrthoDB" id="9793802at2"/>
<sequence>MPTLPPAVTAALSRFAAIDLARLPDRPVTARGYDAIYAAYMADLASRLNAEGIPYNVAGTPGNVVNLATDTYAITGRAFGYAVEAVEAAIDDAVYSVLVPWSFGPYLDALGAGQTPPVGRKAIVANPRPYVYGTDSVDDWQPDDVYRALILLAPEALSTCGPEGAYVWFTLEVPGVLSAGCYGPMSFGGTRLAPFVPLGEVRIPVLANAGDGTASTALVAAVQAAVSADSRRPIADLVTASAATVLPWSFAATLYCGPGVDLGAVGMAAYSRLRALADFQHRPGGSVLLQDVFAACKVPDATGTPLVGFVDPGSFADVNPGPVSAANPSPAFVAPYCAPPGPEGVTQSAGDDGTLLIVGGDIALRVEQTYG</sequence>
<evidence type="ECO:0000313" key="2">
    <source>
        <dbReference type="EMBL" id="GEP11819.1"/>
    </source>
</evidence>
<accession>A0A512JPE9</accession>
<keyword evidence="3" id="KW-1185">Reference proteome</keyword>
<dbReference type="Proteomes" id="UP000321750">
    <property type="component" value="Unassembled WGS sequence"/>
</dbReference>
<dbReference type="AlphaFoldDB" id="A0A512JPE9"/>
<dbReference type="RefSeq" id="WP_147048230.1">
    <property type="nucleotide sequence ID" value="NZ_BJZV01000023.1"/>
</dbReference>
<evidence type="ECO:0000259" key="1">
    <source>
        <dbReference type="Pfam" id="PF26078"/>
    </source>
</evidence>
<name>A0A512JPE9_9HYPH</name>
<reference evidence="2 3" key="1">
    <citation type="submission" date="2019-07" db="EMBL/GenBank/DDBJ databases">
        <title>Whole genome shotgun sequence of Methylobacterium gnaphalii NBRC 107716.</title>
        <authorList>
            <person name="Hosoyama A."/>
            <person name="Uohara A."/>
            <person name="Ohji S."/>
            <person name="Ichikawa N."/>
        </authorList>
    </citation>
    <scope>NUCLEOTIDE SEQUENCE [LARGE SCALE GENOMIC DNA]</scope>
    <source>
        <strain evidence="2 3">NBRC 107716</strain>
    </source>
</reference>
<proteinExistence type="predicted"/>
<evidence type="ECO:0000313" key="3">
    <source>
        <dbReference type="Proteomes" id="UP000321750"/>
    </source>
</evidence>
<dbReference type="EMBL" id="BJZV01000023">
    <property type="protein sequence ID" value="GEP11819.1"/>
    <property type="molecule type" value="Genomic_DNA"/>
</dbReference>
<dbReference type="InterPro" id="IPR058531">
    <property type="entry name" value="Baseplate_J_M"/>
</dbReference>
<gene>
    <name evidence="2" type="ORF">MGN01_36640</name>
</gene>
<protein>
    <recommendedName>
        <fullName evidence="1">Baseplate J-like central domain-containing protein</fullName>
    </recommendedName>
</protein>
<comment type="caution">
    <text evidence="2">The sequence shown here is derived from an EMBL/GenBank/DDBJ whole genome shotgun (WGS) entry which is preliminary data.</text>
</comment>
<organism evidence="2 3">
    <name type="scientific">Methylobacterium gnaphalii</name>
    <dbReference type="NCBI Taxonomy" id="1010610"/>
    <lineage>
        <taxon>Bacteria</taxon>
        <taxon>Pseudomonadati</taxon>
        <taxon>Pseudomonadota</taxon>
        <taxon>Alphaproteobacteria</taxon>
        <taxon>Hyphomicrobiales</taxon>
        <taxon>Methylobacteriaceae</taxon>
        <taxon>Methylobacterium</taxon>
    </lineage>
</organism>
<feature type="domain" description="Baseplate J-like central" evidence="1">
    <location>
        <begin position="158"/>
        <end position="242"/>
    </location>
</feature>